<evidence type="ECO:0000256" key="4">
    <source>
        <dbReference type="ARBA" id="ARBA00022741"/>
    </source>
</evidence>
<keyword evidence="4" id="KW-0547">Nucleotide-binding</keyword>
<dbReference type="RefSeq" id="WP_167179172.1">
    <property type="nucleotide sequence ID" value="NZ_BAAAEJ010000006.1"/>
</dbReference>
<organism evidence="12 13">
    <name type="scientific">Brevundimonas terrae</name>
    <dbReference type="NCBI Taxonomy" id="363631"/>
    <lineage>
        <taxon>Bacteria</taxon>
        <taxon>Pseudomonadati</taxon>
        <taxon>Pseudomonadota</taxon>
        <taxon>Alphaproteobacteria</taxon>
        <taxon>Caulobacterales</taxon>
        <taxon>Caulobacteraceae</taxon>
        <taxon>Brevundimonas</taxon>
    </lineage>
</organism>
<comment type="function">
    <text evidence="1 9">May be involved in recombinational repair of damaged DNA.</text>
</comment>
<dbReference type="PANTHER" id="PTHR11059">
    <property type="entry name" value="DNA REPAIR PROTEIN RECN"/>
    <property type="match status" value="1"/>
</dbReference>
<evidence type="ECO:0000256" key="8">
    <source>
        <dbReference type="ARBA" id="ARBA00033408"/>
    </source>
</evidence>
<sequence>MLTTLSIRDVVLVDTLDLEVENGLTVLTGETGAGKSIILDALGLALGARGDAGLVRHGAKQAVATAVFSTPDDAELIAAIVEKGFDVRAGDELILRRILSADGRSKAYINDQPVGVTALREIGSRLVEVHGQHETVGLLDWKTHRASLDAYGGLQPQLSAVADTARKLKDALSRLAELQAEAADAASRAEEISNNLAELDALDPRENEETELAGDRAVLGAAEKALADLADARTQLGGDKLSQKLNAALRAVEHARTRAGQAGIEGDHPVVKSLSDAVDAIDRTMVEAMEAIAAVDAAADAFDFEPGALDKTEERLFALRATARKLHTTVDALPSLRVRLREQLRRIENSEEALTNARREAAAAAQDYDAAAEVLTVARQGAAERLTEAVMAELGPLKLERARFRVAMEPIEGRRGPEGRETIRFQVSTNTGTAFGPLDSVASGGELARFALAMKAALASREDIIQPVMIFDEVDQGVGGAVAEAVGGRLKRLAHGAQVLVVTHSPQVAACGHTHWKIRKADKGGKTTSTVEPLDEVHRLEEIARMLSGAEVTDEARAAANRLIA</sequence>
<name>A0ABN0YA57_9CAUL</name>
<keyword evidence="10" id="KW-0175">Coiled coil</keyword>
<dbReference type="NCBIfam" id="TIGR00634">
    <property type="entry name" value="recN"/>
    <property type="match status" value="1"/>
</dbReference>
<protein>
    <recommendedName>
        <fullName evidence="3 9">DNA repair protein RecN</fullName>
    </recommendedName>
    <alternativeName>
        <fullName evidence="8 9">Recombination protein N</fullName>
    </alternativeName>
</protein>
<dbReference type="InterPro" id="IPR003395">
    <property type="entry name" value="RecF/RecN/SMC_N"/>
</dbReference>
<keyword evidence="5 9" id="KW-0227">DNA damage</keyword>
<dbReference type="InterPro" id="IPR027417">
    <property type="entry name" value="P-loop_NTPase"/>
</dbReference>
<feature type="coiled-coil region" evidence="10">
    <location>
        <begin position="161"/>
        <end position="202"/>
    </location>
</feature>
<dbReference type="Proteomes" id="UP001500791">
    <property type="component" value="Unassembled WGS sequence"/>
</dbReference>
<accession>A0ABN0YA57</accession>
<evidence type="ECO:0000256" key="6">
    <source>
        <dbReference type="ARBA" id="ARBA00022840"/>
    </source>
</evidence>
<comment type="similarity">
    <text evidence="2 9">Belongs to the RecN family.</text>
</comment>
<feature type="domain" description="RecF/RecN/SMC N-terminal" evidence="11">
    <location>
        <begin position="14"/>
        <end position="524"/>
    </location>
</feature>
<evidence type="ECO:0000256" key="3">
    <source>
        <dbReference type="ARBA" id="ARBA00021315"/>
    </source>
</evidence>
<dbReference type="Gene3D" id="3.40.50.300">
    <property type="entry name" value="P-loop containing nucleotide triphosphate hydrolases"/>
    <property type="match status" value="2"/>
</dbReference>
<keyword evidence="6" id="KW-0067">ATP-binding</keyword>
<evidence type="ECO:0000256" key="10">
    <source>
        <dbReference type="SAM" id="Coils"/>
    </source>
</evidence>
<evidence type="ECO:0000256" key="2">
    <source>
        <dbReference type="ARBA" id="ARBA00009441"/>
    </source>
</evidence>
<keyword evidence="13" id="KW-1185">Reference proteome</keyword>
<comment type="caution">
    <text evidence="12">The sequence shown here is derived from an EMBL/GenBank/DDBJ whole genome shotgun (WGS) entry which is preliminary data.</text>
</comment>
<dbReference type="SUPFAM" id="SSF52540">
    <property type="entry name" value="P-loop containing nucleoside triphosphate hydrolases"/>
    <property type="match status" value="2"/>
</dbReference>
<reference evidence="12 13" key="1">
    <citation type="journal article" date="2019" name="Int. J. Syst. Evol. Microbiol.">
        <title>The Global Catalogue of Microorganisms (GCM) 10K type strain sequencing project: providing services to taxonomists for standard genome sequencing and annotation.</title>
        <authorList>
            <consortium name="The Broad Institute Genomics Platform"/>
            <consortium name="The Broad Institute Genome Sequencing Center for Infectious Disease"/>
            <person name="Wu L."/>
            <person name="Ma J."/>
        </authorList>
    </citation>
    <scope>NUCLEOTIDE SEQUENCE [LARGE SCALE GENOMIC DNA]</scope>
    <source>
        <strain evidence="12 13">JCM 13476</strain>
    </source>
</reference>
<dbReference type="Pfam" id="PF02463">
    <property type="entry name" value="SMC_N"/>
    <property type="match status" value="1"/>
</dbReference>
<dbReference type="PIRSF" id="PIRSF003128">
    <property type="entry name" value="RecN"/>
    <property type="match status" value="1"/>
</dbReference>
<evidence type="ECO:0000313" key="13">
    <source>
        <dbReference type="Proteomes" id="UP001500791"/>
    </source>
</evidence>
<dbReference type="PANTHER" id="PTHR11059:SF0">
    <property type="entry name" value="DNA REPAIR PROTEIN RECN"/>
    <property type="match status" value="1"/>
</dbReference>
<dbReference type="InterPro" id="IPR004604">
    <property type="entry name" value="DNA_recomb/repair_RecN"/>
</dbReference>
<proteinExistence type="inferred from homology"/>
<gene>
    <name evidence="12" type="primary">recN</name>
    <name evidence="12" type="ORF">GCM10009093_14160</name>
</gene>
<evidence type="ECO:0000256" key="1">
    <source>
        <dbReference type="ARBA" id="ARBA00003618"/>
    </source>
</evidence>
<dbReference type="CDD" id="cd03241">
    <property type="entry name" value="ABC_RecN"/>
    <property type="match status" value="2"/>
</dbReference>
<evidence type="ECO:0000256" key="7">
    <source>
        <dbReference type="ARBA" id="ARBA00023204"/>
    </source>
</evidence>
<evidence type="ECO:0000313" key="12">
    <source>
        <dbReference type="EMBL" id="GAA0388627.1"/>
    </source>
</evidence>
<evidence type="ECO:0000259" key="11">
    <source>
        <dbReference type="Pfam" id="PF02463"/>
    </source>
</evidence>
<evidence type="ECO:0000256" key="5">
    <source>
        <dbReference type="ARBA" id="ARBA00022763"/>
    </source>
</evidence>
<feature type="coiled-coil region" evidence="10">
    <location>
        <begin position="337"/>
        <end position="367"/>
    </location>
</feature>
<dbReference type="EMBL" id="BAAAEJ010000006">
    <property type="protein sequence ID" value="GAA0388627.1"/>
    <property type="molecule type" value="Genomic_DNA"/>
</dbReference>
<evidence type="ECO:0000256" key="9">
    <source>
        <dbReference type="PIRNR" id="PIRNR003128"/>
    </source>
</evidence>
<keyword evidence="7 9" id="KW-0234">DNA repair</keyword>